<evidence type="ECO:0000256" key="4">
    <source>
        <dbReference type="ARBA" id="ARBA00013266"/>
    </source>
</evidence>
<gene>
    <name evidence="10" type="ORF">ZIOFF_009355</name>
</gene>
<dbReference type="Gene3D" id="1.10.3130.10">
    <property type="entry name" value="serine acetyltransferase, domain 1"/>
    <property type="match status" value="1"/>
</dbReference>
<evidence type="ECO:0000313" key="11">
    <source>
        <dbReference type="Proteomes" id="UP000734854"/>
    </source>
</evidence>
<dbReference type="Proteomes" id="UP000734854">
    <property type="component" value="Unassembled WGS sequence"/>
</dbReference>
<dbReference type="InterPro" id="IPR010493">
    <property type="entry name" value="Ser_AcTrfase_N"/>
</dbReference>
<name>A0A8J5I3J9_ZINOF</name>
<dbReference type="GO" id="GO:0009001">
    <property type="term" value="F:serine O-acetyltransferase activity"/>
    <property type="evidence" value="ECO:0007669"/>
    <property type="project" value="UniProtKB-EC"/>
</dbReference>
<evidence type="ECO:0000256" key="5">
    <source>
        <dbReference type="ARBA" id="ARBA00022605"/>
    </source>
</evidence>
<evidence type="ECO:0000259" key="9">
    <source>
        <dbReference type="SMART" id="SM00971"/>
    </source>
</evidence>
<dbReference type="InterPro" id="IPR045304">
    <property type="entry name" value="LbH_SAT"/>
</dbReference>
<proteinExistence type="inferred from homology"/>
<dbReference type="SUPFAM" id="SSF51161">
    <property type="entry name" value="Trimeric LpxA-like enzymes"/>
    <property type="match status" value="1"/>
</dbReference>
<evidence type="ECO:0000256" key="2">
    <source>
        <dbReference type="ARBA" id="ARBA00007274"/>
    </source>
</evidence>
<keyword evidence="5" id="KW-0028">Amino-acid biosynthesis</keyword>
<keyword evidence="7" id="KW-0012">Acyltransferase</keyword>
<dbReference type="EMBL" id="JACMSC010000003">
    <property type="protein sequence ID" value="KAG6527260.1"/>
    <property type="molecule type" value="Genomic_DNA"/>
</dbReference>
<sequence>MAAASQEIADPTTEATEDAYANASMQTFLPPESESESEAEDGWVWLQIKAETRRVAEEEPALASFLYATVLSHSSLVRCLSFHLANLLGSPTLLSALLYDLFVWAFSSAPPLLSAVVDDLLAARRRDPACRSFSHCLLYYKGFLALQAHRAAHLLWAVGRRPLALVLQSRVADVFGVDIHPAARVGRGVLLDHATGIVVSETAVIGNHASILHHVTLGGTGKAACDRCPKVGDGVLIGAGATVLGNVTVGEGAKVGASAVVLMDVPARATAVGNPARLINGDDSPPAHEGHQMLDYDHNIWLIFQKYHPIIYPILSKIAVTSFKVLHQLATVLKELEKLGPKKGVISQSVKDVLQSLVDDDLVMKDKIGTSVYFWSLPSCAGNQLINTRTKLESELGNCRKRLSEVTGQRDNLKKGREESDEREAALEELKAVELQHKKLKEELACYADNDPAALQKMKDATEVAHAAANRWTGVIFSDIDIDFLRPSLLYTSRANTFYSEVVLQLDFVGSAIDSNGEDENKRLMVRYGGQD</sequence>
<dbReference type="FunFam" id="2.160.10.10:FF:000002">
    <property type="entry name" value="Serine acetyltransferase"/>
    <property type="match status" value="1"/>
</dbReference>
<feature type="coiled-coil region" evidence="8">
    <location>
        <begin position="413"/>
        <end position="450"/>
    </location>
</feature>
<dbReference type="NCBIfam" id="NF041874">
    <property type="entry name" value="EPS_EpsC"/>
    <property type="match status" value="1"/>
</dbReference>
<comment type="caution">
    <text evidence="10">The sequence shown here is derived from an EMBL/GenBank/DDBJ whole genome shotgun (WGS) entry which is preliminary data.</text>
</comment>
<dbReference type="EC" id="2.3.1.30" evidence="4"/>
<reference evidence="10 11" key="1">
    <citation type="submission" date="2020-08" db="EMBL/GenBank/DDBJ databases">
        <title>Plant Genome Project.</title>
        <authorList>
            <person name="Zhang R.-G."/>
        </authorList>
    </citation>
    <scope>NUCLEOTIDE SEQUENCE [LARGE SCALE GENOMIC DNA]</scope>
    <source>
        <tissue evidence="10">Rhizome</tissue>
    </source>
</reference>
<evidence type="ECO:0000256" key="3">
    <source>
        <dbReference type="ARBA" id="ARBA00011553"/>
    </source>
</evidence>
<dbReference type="InterPro" id="IPR018357">
    <property type="entry name" value="Hexapep_transf_CS"/>
</dbReference>
<dbReference type="InterPro" id="IPR040453">
    <property type="entry name" value="Mnd1_HTH"/>
</dbReference>
<evidence type="ECO:0000256" key="6">
    <source>
        <dbReference type="ARBA" id="ARBA00022679"/>
    </source>
</evidence>
<evidence type="ECO:0000313" key="10">
    <source>
        <dbReference type="EMBL" id="KAG6527260.1"/>
    </source>
</evidence>
<evidence type="ECO:0000256" key="8">
    <source>
        <dbReference type="SAM" id="Coils"/>
    </source>
</evidence>
<accession>A0A8J5I3J9</accession>
<dbReference type="UniPathway" id="UPA00136">
    <property type="reaction ID" value="UER00199"/>
</dbReference>
<keyword evidence="8" id="KW-0175">Coiled coil</keyword>
<comment type="similarity">
    <text evidence="2">Belongs to the transferase hexapeptide repeat family.</text>
</comment>
<comment type="pathway">
    <text evidence="1">Amino-acid biosynthesis; L-cysteine biosynthesis; L-cysteine from L-serine: step 1/2.</text>
</comment>
<dbReference type="Pfam" id="PF00132">
    <property type="entry name" value="Hexapep"/>
    <property type="match status" value="1"/>
</dbReference>
<dbReference type="Pfam" id="PF06426">
    <property type="entry name" value="SATase_N"/>
    <property type="match status" value="1"/>
</dbReference>
<keyword evidence="11" id="KW-1185">Reference proteome</keyword>
<dbReference type="InterPro" id="IPR011004">
    <property type="entry name" value="Trimer_LpxA-like_sf"/>
</dbReference>
<dbReference type="InterPro" id="IPR042122">
    <property type="entry name" value="Ser_AcTrfase_N_sf"/>
</dbReference>
<dbReference type="PROSITE" id="PS00101">
    <property type="entry name" value="HEXAPEP_TRANSFERASES"/>
    <property type="match status" value="1"/>
</dbReference>
<keyword evidence="6" id="KW-0808">Transferase</keyword>
<feature type="domain" description="Serine acetyltransferase N-terminal" evidence="9">
    <location>
        <begin position="44"/>
        <end position="148"/>
    </location>
</feature>
<dbReference type="InterPro" id="IPR001451">
    <property type="entry name" value="Hexapep"/>
</dbReference>
<dbReference type="CDD" id="cd03354">
    <property type="entry name" value="LbH_SAT"/>
    <property type="match status" value="1"/>
</dbReference>
<evidence type="ECO:0000256" key="7">
    <source>
        <dbReference type="ARBA" id="ARBA00023315"/>
    </source>
</evidence>
<evidence type="ECO:0000256" key="1">
    <source>
        <dbReference type="ARBA" id="ARBA00004876"/>
    </source>
</evidence>
<dbReference type="SMART" id="SM00971">
    <property type="entry name" value="SATase_N"/>
    <property type="match status" value="1"/>
</dbReference>
<dbReference type="InterPro" id="IPR053376">
    <property type="entry name" value="Serine_acetyltransferase"/>
</dbReference>
<protein>
    <recommendedName>
        <fullName evidence="4">serine O-acetyltransferase</fullName>
        <ecNumber evidence="4">2.3.1.30</ecNumber>
    </recommendedName>
</protein>
<dbReference type="GO" id="GO:0005737">
    <property type="term" value="C:cytoplasm"/>
    <property type="evidence" value="ECO:0007669"/>
    <property type="project" value="InterPro"/>
</dbReference>
<dbReference type="Pfam" id="PF03962">
    <property type="entry name" value="Mnd1"/>
    <property type="match status" value="1"/>
</dbReference>
<comment type="subunit">
    <text evidence="3">Homomultimer.</text>
</comment>
<organism evidence="10 11">
    <name type="scientific">Zingiber officinale</name>
    <name type="common">Ginger</name>
    <name type="synonym">Amomum zingiber</name>
    <dbReference type="NCBI Taxonomy" id="94328"/>
    <lineage>
        <taxon>Eukaryota</taxon>
        <taxon>Viridiplantae</taxon>
        <taxon>Streptophyta</taxon>
        <taxon>Embryophyta</taxon>
        <taxon>Tracheophyta</taxon>
        <taxon>Spermatophyta</taxon>
        <taxon>Magnoliopsida</taxon>
        <taxon>Liliopsida</taxon>
        <taxon>Zingiberales</taxon>
        <taxon>Zingiberaceae</taxon>
        <taxon>Zingiber</taxon>
    </lineage>
</organism>
<dbReference type="PANTHER" id="PTHR42811">
    <property type="entry name" value="SERINE ACETYLTRANSFERASE"/>
    <property type="match status" value="1"/>
</dbReference>
<dbReference type="Gene3D" id="2.160.10.10">
    <property type="entry name" value="Hexapeptide repeat proteins"/>
    <property type="match status" value="1"/>
</dbReference>
<dbReference type="AlphaFoldDB" id="A0A8J5I3J9"/>
<dbReference type="GO" id="GO:0006535">
    <property type="term" value="P:cysteine biosynthetic process from serine"/>
    <property type="evidence" value="ECO:0007669"/>
    <property type="project" value="InterPro"/>
</dbReference>